<evidence type="ECO:0000313" key="12">
    <source>
        <dbReference type="EMBL" id="OKH49481.1"/>
    </source>
</evidence>
<keyword evidence="6 9" id="KW-0061">Asparagine biosynthesis</keyword>
<sequence length="633" mass="71096">MCGILGIYTPPSAPDASGRLGAALDALAHRGPDDRGQLVDAVANGTLCLGHTRLAIIDLSPRGHQPMHGAGQRFTIVFNGEIYNYRELRDELQALGYCFSTDSDTEVLLTCWEAWGEDCLPRLQGMFAFAILDRDRQTLTCVRDAFGIKPLFYQCDGDRFIFASELPALFKLLGQDPIPNLQKAYEYLVFGYYDDRETTFFQNVYGLMPGHSLTISLGTDRSTIKRWWWPSIAEQSNWSCEAAAERLREIFLHNISLHLRSDVALGFALSGGVDSSAVVCAARYLYPDLPIHTFSFIAPGTSVSEEPWVDLVNGAVNATAHKIVIDPGELALDLDDMVLSQGEPFGSTSIYAQYRVFRAAREKGITVMLDGQGADELLAGYHGYPAARMRSLVEQGSAAELTAFMYRWPAWPGRSYRQAIVALGSILLPSPLRRWARGWVGQDFHPPWLRLDVLANQGVGLRAPSIDRTSEGKRRRLVEQLRSALTGQGLQPLLRHGDRNSMRWSIESRVPFLTTDLAEFVLTLPEDYLLSNQGETKRIFKMAMRGIVPNTILDRRDKIGFQTPERQWLNALRPHISDWMAIAPSLPFLNADLCQKQINSILDGDDDLNWQAWRLINYCRWAQIFNVQFSNCI</sequence>
<dbReference type="GO" id="GO:0006529">
    <property type="term" value="P:asparagine biosynthetic process"/>
    <property type="evidence" value="ECO:0007669"/>
    <property type="project" value="UniProtKB-KW"/>
</dbReference>
<evidence type="ECO:0000256" key="2">
    <source>
        <dbReference type="ARBA" id="ARBA00005752"/>
    </source>
</evidence>
<dbReference type="PIRSF" id="PIRSF001589">
    <property type="entry name" value="Asn_synthetase_glu-h"/>
    <property type="match status" value="1"/>
</dbReference>
<comment type="pathway">
    <text evidence="1">Amino-acid biosynthesis; L-asparagine biosynthesis; L-asparagine from L-aspartate (L-Gln route): step 1/1.</text>
</comment>
<accession>A0A1U7J890</accession>
<dbReference type="InterPro" id="IPR006426">
    <property type="entry name" value="Asn_synth_AEB"/>
</dbReference>
<dbReference type="InterPro" id="IPR017932">
    <property type="entry name" value="GATase_2_dom"/>
</dbReference>
<dbReference type="InterPro" id="IPR051786">
    <property type="entry name" value="ASN_synthetase/amidase"/>
</dbReference>
<dbReference type="Pfam" id="PF00733">
    <property type="entry name" value="Asn_synthase"/>
    <property type="match status" value="1"/>
</dbReference>
<dbReference type="PANTHER" id="PTHR43284">
    <property type="entry name" value="ASPARAGINE SYNTHETASE (GLUTAMINE-HYDROLYZING)"/>
    <property type="match status" value="1"/>
</dbReference>
<dbReference type="SUPFAM" id="SSF56235">
    <property type="entry name" value="N-terminal nucleophile aminohydrolases (Ntn hydrolases)"/>
    <property type="match status" value="1"/>
</dbReference>
<dbReference type="InterPro" id="IPR029055">
    <property type="entry name" value="Ntn_hydrolases_N"/>
</dbReference>
<dbReference type="RefSeq" id="WP_073607588.1">
    <property type="nucleotide sequence ID" value="NZ_MRCG01000003.1"/>
</dbReference>
<comment type="similarity">
    <text evidence="2">Belongs to the asparagine synthetase family.</text>
</comment>
<keyword evidence="7 9" id="KW-0315">Glutamine amidotransferase</keyword>
<proteinExistence type="inferred from homology"/>
<dbReference type="InterPro" id="IPR001962">
    <property type="entry name" value="Asn_synthase"/>
</dbReference>
<name>A0A1U7J890_9CYAN</name>
<dbReference type="PROSITE" id="PS51278">
    <property type="entry name" value="GATASE_TYPE_2"/>
    <property type="match status" value="1"/>
</dbReference>
<protein>
    <recommendedName>
        <fullName evidence="3">asparagine synthase (glutamine-hydrolyzing)</fullName>
        <ecNumber evidence="3">6.3.5.4</ecNumber>
    </recommendedName>
</protein>
<evidence type="ECO:0000256" key="7">
    <source>
        <dbReference type="ARBA" id="ARBA00022962"/>
    </source>
</evidence>
<gene>
    <name evidence="12" type="ORF">NIES30_06440</name>
</gene>
<dbReference type="EC" id="6.3.5.4" evidence="3"/>
<dbReference type="GO" id="GO:0005524">
    <property type="term" value="F:ATP binding"/>
    <property type="evidence" value="ECO:0007669"/>
    <property type="project" value="UniProtKB-KW"/>
</dbReference>
<dbReference type="Gene3D" id="3.60.20.10">
    <property type="entry name" value="Glutamine Phosphoribosylpyrophosphate, subunit 1, domain 1"/>
    <property type="match status" value="1"/>
</dbReference>
<evidence type="ECO:0000256" key="4">
    <source>
        <dbReference type="ARBA" id="ARBA00022741"/>
    </source>
</evidence>
<keyword evidence="5 10" id="KW-0067">ATP-binding</keyword>
<evidence type="ECO:0000313" key="13">
    <source>
        <dbReference type="Proteomes" id="UP000185557"/>
    </source>
</evidence>
<feature type="binding site" evidence="10">
    <location>
        <position position="104"/>
    </location>
    <ligand>
        <name>L-glutamine</name>
        <dbReference type="ChEBI" id="CHEBI:58359"/>
    </ligand>
</feature>
<dbReference type="AlphaFoldDB" id="A0A1U7J890"/>
<feature type="domain" description="Glutamine amidotransferase type-2" evidence="11">
    <location>
        <begin position="2"/>
        <end position="218"/>
    </location>
</feature>
<dbReference type="CDD" id="cd01991">
    <property type="entry name" value="Asn_synthase_B_C"/>
    <property type="match status" value="1"/>
</dbReference>
<dbReference type="Proteomes" id="UP000185557">
    <property type="component" value="Unassembled WGS sequence"/>
</dbReference>
<evidence type="ECO:0000256" key="5">
    <source>
        <dbReference type="ARBA" id="ARBA00022840"/>
    </source>
</evidence>
<dbReference type="GO" id="GO:0005829">
    <property type="term" value="C:cytosol"/>
    <property type="evidence" value="ECO:0007669"/>
    <property type="project" value="TreeGrafter"/>
</dbReference>
<dbReference type="Pfam" id="PF13537">
    <property type="entry name" value="GATase_7"/>
    <property type="match status" value="1"/>
</dbReference>
<dbReference type="STRING" id="549789.NIES30_06440"/>
<keyword evidence="4 10" id="KW-0547">Nucleotide-binding</keyword>
<dbReference type="NCBIfam" id="TIGR01536">
    <property type="entry name" value="asn_synth_AEB"/>
    <property type="match status" value="1"/>
</dbReference>
<dbReference type="SUPFAM" id="SSF52402">
    <property type="entry name" value="Adenine nucleotide alpha hydrolases-like"/>
    <property type="match status" value="1"/>
</dbReference>
<dbReference type="PANTHER" id="PTHR43284:SF1">
    <property type="entry name" value="ASPARAGINE SYNTHETASE"/>
    <property type="match status" value="1"/>
</dbReference>
<feature type="active site" description="For GATase activity" evidence="9">
    <location>
        <position position="2"/>
    </location>
</feature>
<evidence type="ECO:0000256" key="1">
    <source>
        <dbReference type="ARBA" id="ARBA00005187"/>
    </source>
</evidence>
<organism evidence="12 13">
    <name type="scientific">Phormidium tenue NIES-30</name>
    <dbReference type="NCBI Taxonomy" id="549789"/>
    <lineage>
        <taxon>Bacteria</taxon>
        <taxon>Bacillati</taxon>
        <taxon>Cyanobacteriota</taxon>
        <taxon>Cyanophyceae</taxon>
        <taxon>Oscillatoriophycideae</taxon>
        <taxon>Oscillatoriales</taxon>
        <taxon>Oscillatoriaceae</taxon>
        <taxon>Phormidium</taxon>
    </lineage>
</organism>
<keyword evidence="9" id="KW-0028">Amino-acid biosynthesis</keyword>
<dbReference type="GO" id="GO:0004066">
    <property type="term" value="F:asparagine synthase (glutamine-hydrolyzing) activity"/>
    <property type="evidence" value="ECO:0007669"/>
    <property type="project" value="UniProtKB-EC"/>
</dbReference>
<dbReference type="EMBL" id="MRCG01000003">
    <property type="protein sequence ID" value="OKH49481.1"/>
    <property type="molecule type" value="Genomic_DNA"/>
</dbReference>
<dbReference type="InterPro" id="IPR033738">
    <property type="entry name" value="AsnB_N"/>
</dbReference>
<dbReference type="OrthoDB" id="9763290at2"/>
<evidence type="ECO:0000256" key="6">
    <source>
        <dbReference type="ARBA" id="ARBA00022888"/>
    </source>
</evidence>
<evidence type="ECO:0000259" key="11">
    <source>
        <dbReference type="PROSITE" id="PS51278"/>
    </source>
</evidence>
<evidence type="ECO:0000256" key="8">
    <source>
        <dbReference type="ARBA" id="ARBA00048741"/>
    </source>
</evidence>
<dbReference type="Gene3D" id="3.40.50.620">
    <property type="entry name" value="HUPs"/>
    <property type="match status" value="1"/>
</dbReference>
<dbReference type="CDD" id="cd00712">
    <property type="entry name" value="AsnB"/>
    <property type="match status" value="1"/>
</dbReference>
<comment type="caution">
    <text evidence="12">The sequence shown here is derived from an EMBL/GenBank/DDBJ whole genome shotgun (WGS) entry which is preliminary data.</text>
</comment>
<dbReference type="InterPro" id="IPR014729">
    <property type="entry name" value="Rossmann-like_a/b/a_fold"/>
</dbReference>
<evidence type="ECO:0000256" key="9">
    <source>
        <dbReference type="PIRSR" id="PIRSR001589-1"/>
    </source>
</evidence>
<evidence type="ECO:0000256" key="10">
    <source>
        <dbReference type="PIRSR" id="PIRSR001589-2"/>
    </source>
</evidence>
<reference evidence="12 13" key="1">
    <citation type="submission" date="2016-11" db="EMBL/GenBank/DDBJ databases">
        <title>Draft Genome Sequences of Nine Cyanobacterial Strains from Diverse Habitats.</title>
        <authorList>
            <person name="Zhu T."/>
            <person name="Hou S."/>
            <person name="Lu X."/>
            <person name="Hess W.R."/>
        </authorList>
    </citation>
    <scope>NUCLEOTIDE SEQUENCE [LARGE SCALE GENOMIC DNA]</scope>
    <source>
        <strain evidence="12 13">NIES-30</strain>
    </source>
</reference>
<evidence type="ECO:0000256" key="3">
    <source>
        <dbReference type="ARBA" id="ARBA00012737"/>
    </source>
</evidence>
<comment type="catalytic activity">
    <reaction evidence="8">
        <text>L-aspartate + L-glutamine + ATP + H2O = L-asparagine + L-glutamate + AMP + diphosphate + H(+)</text>
        <dbReference type="Rhea" id="RHEA:12228"/>
        <dbReference type="ChEBI" id="CHEBI:15377"/>
        <dbReference type="ChEBI" id="CHEBI:15378"/>
        <dbReference type="ChEBI" id="CHEBI:29985"/>
        <dbReference type="ChEBI" id="CHEBI:29991"/>
        <dbReference type="ChEBI" id="CHEBI:30616"/>
        <dbReference type="ChEBI" id="CHEBI:33019"/>
        <dbReference type="ChEBI" id="CHEBI:58048"/>
        <dbReference type="ChEBI" id="CHEBI:58359"/>
        <dbReference type="ChEBI" id="CHEBI:456215"/>
        <dbReference type="EC" id="6.3.5.4"/>
    </reaction>
</comment>
<keyword evidence="13" id="KW-1185">Reference proteome</keyword>